<keyword evidence="3" id="KW-1185">Reference proteome</keyword>
<organism evidence="2 3">
    <name type="scientific">Thiothrix winogradskyi</name>
    <dbReference type="NCBI Taxonomy" id="96472"/>
    <lineage>
        <taxon>Bacteria</taxon>
        <taxon>Pseudomonadati</taxon>
        <taxon>Pseudomonadota</taxon>
        <taxon>Gammaproteobacteria</taxon>
        <taxon>Thiotrichales</taxon>
        <taxon>Thiotrichaceae</taxon>
        <taxon>Thiothrix</taxon>
    </lineage>
</organism>
<evidence type="ECO:0000313" key="3">
    <source>
        <dbReference type="Proteomes" id="UP001054801"/>
    </source>
</evidence>
<dbReference type="Pfam" id="PF09626">
    <property type="entry name" value="DHC"/>
    <property type="match status" value="1"/>
</dbReference>
<name>A0ABY3T1K8_9GAMM</name>
<evidence type="ECO:0000313" key="2">
    <source>
        <dbReference type="EMBL" id="UJS25708.1"/>
    </source>
</evidence>
<dbReference type="EMBL" id="CP091244">
    <property type="protein sequence ID" value="UJS25708.1"/>
    <property type="molecule type" value="Genomic_DNA"/>
</dbReference>
<accession>A0ABY3T1K8</accession>
<sequence>MLKKTLVSSLMMGVLLVTSTVFLVSKQVVADDDDGENHGSKHVYSATLPVWKTECGECHIAYPPQLLPAASWQKMMGSLDEHFGTDASLDADVIAEILPFLEKNAGSERKYAAATGKSDMRITETRWFIKEHDEVSASTWKRIDSPANCAACHTTAEQGNYDEDFIKIPR</sequence>
<dbReference type="InterPro" id="IPR018588">
    <property type="entry name" value="Dihaem_cytochrome-c"/>
</dbReference>
<reference evidence="2" key="1">
    <citation type="journal article" date="2022" name="Microorganisms">
        <title>Two New Species of Filamentous Sulfur Bacteria of the Genus Thiothrix, Thiothrix winogradskyi sp. nov. and 'Candidatus Thiothrix sulfatifontis' sp. nov.</title>
        <authorList>
            <person name="Ravin N.V."/>
            <person name="Rossetti S."/>
            <person name="Beletsky A.V."/>
            <person name="Kadnikov V.V."/>
            <person name="Rudenko T.S."/>
            <person name="Smolyakov D.D."/>
            <person name="Moskvitina M.I."/>
            <person name="Gureeva M.V."/>
            <person name="Mardanov A.V."/>
            <person name="Grabovich M.Y."/>
        </authorList>
    </citation>
    <scope>NUCLEOTIDE SEQUENCE</scope>
    <source>
        <strain evidence="2">CT3</strain>
    </source>
</reference>
<evidence type="ECO:0000256" key="1">
    <source>
        <dbReference type="SAM" id="SignalP"/>
    </source>
</evidence>
<dbReference type="RefSeq" id="WP_236501012.1">
    <property type="nucleotide sequence ID" value="NZ_CP091244.1"/>
</dbReference>
<proteinExistence type="predicted"/>
<dbReference type="Proteomes" id="UP001054801">
    <property type="component" value="Chromosome"/>
</dbReference>
<keyword evidence="1" id="KW-0732">Signal</keyword>
<dbReference type="InterPro" id="IPR036280">
    <property type="entry name" value="Multihaem_cyt_sf"/>
</dbReference>
<dbReference type="SUPFAM" id="SSF48695">
    <property type="entry name" value="Multiheme cytochromes"/>
    <property type="match status" value="1"/>
</dbReference>
<gene>
    <name evidence="2" type="ORF">L2Y54_06605</name>
</gene>
<feature type="signal peptide" evidence="1">
    <location>
        <begin position="1"/>
        <end position="30"/>
    </location>
</feature>
<protein>
    <submittedName>
        <fullName evidence="2">Diheme cytochrome c</fullName>
    </submittedName>
</protein>
<feature type="chain" id="PRO_5046642858" evidence="1">
    <location>
        <begin position="31"/>
        <end position="170"/>
    </location>
</feature>